<organism evidence="1 2">
    <name type="scientific">Daphnia galeata</name>
    <dbReference type="NCBI Taxonomy" id="27404"/>
    <lineage>
        <taxon>Eukaryota</taxon>
        <taxon>Metazoa</taxon>
        <taxon>Ecdysozoa</taxon>
        <taxon>Arthropoda</taxon>
        <taxon>Crustacea</taxon>
        <taxon>Branchiopoda</taxon>
        <taxon>Diplostraca</taxon>
        <taxon>Cladocera</taxon>
        <taxon>Anomopoda</taxon>
        <taxon>Daphniidae</taxon>
        <taxon>Daphnia</taxon>
    </lineage>
</organism>
<sequence>MTEAEAVIGCTASFKVSKQGRMQAGSLLVESTCTAAQDMEDIGGLIQHLECGGTHGNPSQLSQWCGPNHFKVLES</sequence>
<proteinExistence type="predicted"/>
<protein>
    <submittedName>
        <fullName evidence="1">Uncharacterized protein</fullName>
    </submittedName>
</protein>
<reference evidence="1" key="1">
    <citation type="submission" date="2021-11" db="EMBL/GenBank/DDBJ databases">
        <authorList>
            <person name="Schell T."/>
        </authorList>
    </citation>
    <scope>NUCLEOTIDE SEQUENCE</scope>
    <source>
        <strain evidence="1">M5</strain>
    </source>
</reference>
<dbReference type="EMBL" id="CAKKLH010000057">
    <property type="protein sequence ID" value="CAH0101309.1"/>
    <property type="molecule type" value="Genomic_DNA"/>
</dbReference>
<comment type="caution">
    <text evidence="1">The sequence shown here is derived from an EMBL/GenBank/DDBJ whole genome shotgun (WGS) entry which is preliminary data.</text>
</comment>
<keyword evidence="2" id="KW-1185">Reference proteome</keyword>
<accession>A0A8J2REQ5</accession>
<gene>
    <name evidence="1" type="ORF">DGAL_LOCUS3639</name>
</gene>
<evidence type="ECO:0000313" key="2">
    <source>
        <dbReference type="Proteomes" id="UP000789390"/>
    </source>
</evidence>
<dbReference type="Proteomes" id="UP000789390">
    <property type="component" value="Unassembled WGS sequence"/>
</dbReference>
<name>A0A8J2REQ5_9CRUS</name>
<evidence type="ECO:0000313" key="1">
    <source>
        <dbReference type="EMBL" id="CAH0101309.1"/>
    </source>
</evidence>
<dbReference type="AlphaFoldDB" id="A0A8J2REQ5"/>